<evidence type="ECO:0000256" key="20">
    <source>
        <dbReference type="ARBA" id="ARBA00033328"/>
    </source>
</evidence>
<evidence type="ECO:0000256" key="15">
    <source>
        <dbReference type="ARBA" id="ARBA00023049"/>
    </source>
</evidence>
<evidence type="ECO:0000256" key="12">
    <source>
        <dbReference type="ARBA" id="ARBA00022824"/>
    </source>
</evidence>
<dbReference type="GO" id="GO:0046872">
    <property type="term" value="F:metal ion binding"/>
    <property type="evidence" value="ECO:0007669"/>
    <property type="project" value="UniProtKB-KW"/>
</dbReference>
<keyword evidence="18" id="KW-0458">Lysosome</keyword>
<evidence type="ECO:0000256" key="19">
    <source>
        <dbReference type="ARBA" id="ARBA00025833"/>
    </source>
</evidence>
<dbReference type="GO" id="GO:0005576">
    <property type="term" value="C:extracellular region"/>
    <property type="evidence" value="ECO:0007669"/>
    <property type="project" value="UniProtKB-SubCell"/>
</dbReference>
<dbReference type="Gene3D" id="3.40.630.10">
    <property type="entry name" value="Zn peptidases"/>
    <property type="match status" value="1"/>
</dbReference>
<evidence type="ECO:0000256" key="1">
    <source>
        <dbReference type="ARBA" id="ARBA00004240"/>
    </source>
</evidence>
<evidence type="ECO:0000259" key="22">
    <source>
        <dbReference type="Pfam" id="PF04389"/>
    </source>
</evidence>
<evidence type="ECO:0000313" key="24">
    <source>
        <dbReference type="Proteomes" id="UP000321721"/>
    </source>
</evidence>
<keyword evidence="11 23" id="KW-0378">Hydrolase</keyword>
<evidence type="ECO:0000313" key="23">
    <source>
        <dbReference type="EMBL" id="TXB66649.1"/>
    </source>
</evidence>
<dbReference type="Gene3D" id="3.50.30.30">
    <property type="match status" value="1"/>
</dbReference>
<dbReference type="InterPro" id="IPR007484">
    <property type="entry name" value="Peptidase_M28"/>
</dbReference>
<dbReference type="InterPro" id="IPR039866">
    <property type="entry name" value="CPQ"/>
</dbReference>
<evidence type="ECO:0000256" key="2">
    <source>
        <dbReference type="ARBA" id="ARBA00004371"/>
    </source>
</evidence>
<keyword evidence="7" id="KW-0121">Carboxypeptidase</keyword>
<evidence type="ECO:0000256" key="6">
    <source>
        <dbReference type="ARBA" id="ARBA00022525"/>
    </source>
</evidence>
<dbReference type="AlphaFoldDB" id="A0A5C6RXS4"/>
<dbReference type="GO" id="GO:0070573">
    <property type="term" value="F:metallodipeptidase activity"/>
    <property type="evidence" value="ECO:0007669"/>
    <property type="project" value="InterPro"/>
</dbReference>
<organism evidence="23 24">
    <name type="scientific">Vicingus serpentipes</name>
    <dbReference type="NCBI Taxonomy" id="1926625"/>
    <lineage>
        <taxon>Bacteria</taxon>
        <taxon>Pseudomonadati</taxon>
        <taxon>Bacteroidota</taxon>
        <taxon>Flavobacteriia</taxon>
        <taxon>Flavobacteriales</taxon>
        <taxon>Vicingaceae</taxon>
        <taxon>Vicingus</taxon>
    </lineage>
</organism>
<keyword evidence="13" id="KW-0862">Zinc</keyword>
<dbReference type="GO" id="GO:0005764">
    <property type="term" value="C:lysosome"/>
    <property type="evidence" value="ECO:0007669"/>
    <property type="project" value="UniProtKB-SubCell"/>
</dbReference>
<evidence type="ECO:0000256" key="8">
    <source>
        <dbReference type="ARBA" id="ARBA00022670"/>
    </source>
</evidence>
<reference evidence="23 24" key="1">
    <citation type="submission" date="2019-08" db="EMBL/GenBank/DDBJ databases">
        <title>Genome of Vicingus serpentipes NCIMB 15042.</title>
        <authorList>
            <person name="Bowman J.P."/>
        </authorList>
    </citation>
    <scope>NUCLEOTIDE SEQUENCE [LARGE SCALE GENOMIC DNA]</scope>
    <source>
        <strain evidence="23 24">NCIMB 15042</strain>
    </source>
</reference>
<comment type="subcellular location">
    <subcellularLocation>
        <location evidence="1">Endoplasmic reticulum</location>
    </subcellularLocation>
    <subcellularLocation>
        <location evidence="3">Golgi apparatus</location>
    </subcellularLocation>
    <subcellularLocation>
        <location evidence="2">Lysosome</location>
    </subcellularLocation>
    <subcellularLocation>
        <location evidence="4">Secreted</location>
    </subcellularLocation>
</comment>
<keyword evidence="9" id="KW-0479">Metal-binding</keyword>
<keyword evidence="12" id="KW-0256">Endoplasmic reticulum</keyword>
<feature type="signal peptide" evidence="21">
    <location>
        <begin position="1"/>
        <end position="29"/>
    </location>
</feature>
<evidence type="ECO:0000256" key="5">
    <source>
        <dbReference type="ARBA" id="ARBA00014116"/>
    </source>
</evidence>
<feature type="chain" id="PRO_5022979757" description="Carboxypeptidase Q" evidence="21">
    <location>
        <begin position="30"/>
        <end position="461"/>
    </location>
</feature>
<protein>
    <recommendedName>
        <fullName evidence="5">Carboxypeptidase Q</fullName>
    </recommendedName>
    <alternativeName>
        <fullName evidence="20">Plasma glutamate carboxypeptidase</fullName>
    </alternativeName>
</protein>
<evidence type="ECO:0000256" key="13">
    <source>
        <dbReference type="ARBA" id="ARBA00022833"/>
    </source>
</evidence>
<evidence type="ECO:0000256" key="7">
    <source>
        <dbReference type="ARBA" id="ARBA00022645"/>
    </source>
</evidence>
<keyword evidence="8" id="KW-0645">Protease</keyword>
<keyword evidence="16" id="KW-0865">Zymogen</keyword>
<dbReference type="PANTHER" id="PTHR12053:SF3">
    <property type="entry name" value="CARBOXYPEPTIDASE Q"/>
    <property type="match status" value="1"/>
</dbReference>
<evidence type="ECO:0000256" key="4">
    <source>
        <dbReference type="ARBA" id="ARBA00004613"/>
    </source>
</evidence>
<evidence type="ECO:0000256" key="21">
    <source>
        <dbReference type="SAM" id="SignalP"/>
    </source>
</evidence>
<keyword evidence="10 21" id="KW-0732">Signal</keyword>
<keyword evidence="15" id="KW-0482">Metalloprotease</keyword>
<evidence type="ECO:0000256" key="9">
    <source>
        <dbReference type="ARBA" id="ARBA00022723"/>
    </source>
</evidence>
<keyword evidence="24" id="KW-1185">Reference proteome</keyword>
<dbReference type="SUPFAM" id="SSF53187">
    <property type="entry name" value="Zn-dependent exopeptidases"/>
    <property type="match status" value="1"/>
</dbReference>
<dbReference type="OrthoDB" id="9769665at2"/>
<dbReference type="GO" id="GO:0006508">
    <property type="term" value="P:proteolysis"/>
    <property type="evidence" value="ECO:0007669"/>
    <property type="project" value="UniProtKB-KW"/>
</dbReference>
<evidence type="ECO:0000256" key="10">
    <source>
        <dbReference type="ARBA" id="ARBA00022729"/>
    </source>
</evidence>
<keyword evidence="14" id="KW-0333">Golgi apparatus</keyword>
<evidence type="ECO:0000256" key="3">
    <source>
        <dbReference type="ARBA" id="ARBA00004555"/>
    </source>
</evidence>
<evidence type="ECO:0000256" key="17">
    <source>
        <dbReference type="ARBA" id="ARBA00023180"/>
    </source>
</evidence>
<evidence type="ECO:0000256" key="14">
    <source>
        <dbReference type="ARBA" id="ARBA00023034"/>
    </source>
</evidence>
<gene>
    <name evidence="23" type="ORF">FRY74_00260</name>
</gene>
<comment type="subunit">
    <text evidence="19">Homodimer. The monomeric form is inactive while the homodimer is active.</text>
</comment>
<evidence type="ECO:0000256" key="16">
    <source>
        <dbReference type="ARBA" id="ARBA00023145"/>
    </source>
</evidence>
<keyword evidence="6" id="KW-0964">Secreted</keyword>
<name>A0A5C6RXS4_9FLAO</name>
<accession>A0A5C6RXS4</accession>
<dbReference type="PANTHER" id="PTHR12053">
    <property type="entry name" value="PROTEASE FAMILY M28 PLASMA GLUTAMATE CARBOXYPEPTIDASE-RELATED"/>
    <property type="match status" value="1"/>
</dbReference>
<sequence>MYIYTKYRFMKFLLPIFLLLSFSNIKAQADSTFIRYIYDLALENGEAYENLRSLCKDIGARVTGSAEAEMAVKWGEKLLKSYNFDKVYLQEIQVPHWERGTTEAAWIENEKGDILKLNILALGGSIGTNGLISGEVIEVKNVDALKLLNPNEIKDKIVFLSEAFNQKHINTFSAYGYCYPLRGDGANEASKLGAKAVVIRSLATPTDNHPHTGVTHFDKDVNKIPAAAMSTQNADMVSKWIKQGKVTLKMEMDCKVFPDVTSYNVIAEITGKDKKIITLGGHLDSWDVGEGAHDDGAGIVHSIEALRILKTLNYKPNHTIRCVLFMNEENGNFGGKSYAKLAKEANEEHICAIESDRGGFLPIGFDVVENTNHLELVKQYENLLFDYDLLKFKNGHGGVDIGPLKEYYPEMMQLGMAINSQEYFNYHHSEADVFEVVNKRELELGAAAMSTMVYLMDITLD</sequence>
<dbReference type="GO" id="GO:0004180">
    <property type="term" value="F:carboxypeptidase activity"/>
    <property type="evidence" value="ECO:0007669"/>
    <property type="project" value="UniProtKB-KW"/>
</dbReference>
<dbReference type="Proteomes" id="UP000321721">
    <property type="component" value="Unassembled WGS sequence"/>
</dbReference>
<evidence type="ECO:0000256" key="18">
    <source>
        <dbReference type="ARBA" id="ARBA00023228"/>
    </source>
</evidence>
<keyword evidence="17" id="KW-0325">Glycoprotein</keyword>
<proteinExistence type="predicted"/>
<dbReference type="Pfam" id="PF04389">
    <property type="entry name" value="Peptidase_M28"/>
    <property type="match status" value="1"/>
</dbReference>
<evidence type="ECO:0000256" key="11">
    <source>
        <dbReference type="ARBA" id="ARBA00022801"/>
    </source>
</evidence>
<feature type="domain" description="Peptidase M28" evidence="22">
    <location>
        <begin position="264"/>
        <end position="444"/>
    </location>
</feature>
<comment type="caution">
    <text evidence="23">The sequence shown here is derived from an EMBL/GenBank/DDBJ whole genome shotgun (WGS) entry which is preliminary data.</text>
</comment>
<dbReference type="EMBL" id="VOOS01000001">
    <property type="protein sequence ID" value="TXB66649.1"/>
    <property type="molecule type" value="Genomic_DNA"/>
</dbReference>